<geneLocation type="plasmid" evidence="5 6">
    <name>unnamed</name>
</geneLocation>
<keyword evidence="3" id="KW-0274">FAD</keyword>
<accession>A0A5Q0CET5</accession>
<dbReference type="InterPro" id="IPR036188">
    <property type="entry name" value="FAD/NAD-bd_sf"/>
</dbReference>
<feature type="domain" description="FAD-binding" evidence="4">
    <location>
        <begin position="3"/>
        <end position="338"/>
    </location>
</feature>
<evidence type="ECO:0000313" key="6">
    <source>
        <dbReference type="Proteomes" id="UP000326881"/>
    </source>
</evidence>
<keyword evidence="2" id="KW-0285">Flavoprotein</keyword>
<name>A0A5Q0CET5_9HYPH</name>
<dbReference type="RefSeq" id="WP_153273762.1">
    <property type="nucleotide sequence ID" value="NZ_CP043499.1"/>
</dbReference>
<dbReference type="AlphaFoldDB" id="A0A5Q0CET5"/>
<keyword evidence="5" id="KW-0503">Monooxygenase</keyword>
<evidence type="ECO:0000256" key="1">
    <source>
        <dbReference type="ARBA" id="ARBA00001974"/>
    </source>
</evidence>
<dbReference type="Gene3D" id="3.40.30.120">
    <property type="match status" value="1"/>
</dbReference>
<reference evidence="5 6" key="1">
    <citation type="submission" date="2019-08" db="EMBL/GenBank/DDBJ databases">
        <title>Prosopis cineraria nodule microbiome.</title>
        <authorList>
            <person name="Ali R."/>
            <person name="Chaluvadi S.R."/>
            <person name="Wang X."/>
        </authorList>
    </citation>
    <scope>NUCLEOTIDE SEQUENCE [LARGE SCALE GENOMIC DNA]</scope>
    <source>
        <strain evidence="5 6">BG7</strain>
        <plasmid evidence="5 6">unnamed</plasmid>
    </source>
</reference>
<dbReference type="GO" id="GO:0016709">
    <property type="term" value="F:oxidoreductase activity, acting on paired donors, with incorporation or reduction of molecular oxygen, NAD(P)H as one donor, and incorporation of one atom of oxygen"/>
    <property type="evidence" value="ECO:0007669"/>
    <property type="project" value="UniProtKB-ARBA"/>
</dbReference>
<proteinExistence type="predicted"/>
<dbReference type="Gene3D" id="3.30.70.2450">
    <property type="match status" value="1"/>
</dbReference>
<dbReference type="GO" id="GO:0071949">
    <property type="term" value="F:FAD binding"/>
    <property type="evidence" value="ECO:0007669"/>
    <property type="project" value="InterPro"/>
</dbReference>
<organism evidence="5 6">
    <name type="scientific">Rhizobium grahamii</name>
    <dbReference type="NCBI Taxonomy" id="1120045"/>
    <lineage>
        <taxon>Bacteria</taxon>
        <taxon>Pseudomonadati</taxon>
        <taxon>Pseudomonadota</taxon>
        <taxon>Alphaproteobacteria</taxon>
        <taxon>Hyphomicrobiales</taxon>
        <taxon>Rhizobiaceae</taxon>
        <taxon>Rhizobium/Agrobacterium group</taxon>
        <taxon>Rhizobium</taxon>
    </lineage>
</organism>
<dbReference type="Pfam" id="PF01494">
    <property type="entry name" value="FAD_binding_3"/>
    <property type="match status" value="1"/>
</dbReference>
<keyword evidence="6" id="KW-1185">Reference proteome</keyword>
<keyword evidence="5" id="KW-0614">Plasmid</keyword>
<dbReference type="PANTHER" id="PTHR43004">
    <property type="entry name" value="TRK SYSTEM POTASSIUM UPTAKE PROTEIN"/>
    <property type="match status" value="1"/>
</dbReference>
<dbReference type="Gene3D" id="3.50.50.60">
    <property type="entry name" value="FAD/NAD(P)-binding domain"/>
    <property type="match status" value="1"/>
</dbReference>
<gene>
    <name evidence="5" type="ORF">FZ934_26740</name>
</gene>
<dbReference type="OrthoDB" id="9791689at2"/>
<evidence type="ECO:0000313" key="5">
    <source>
        <dbReference type="EMBL" id="QFY63815.1"/>
    </source>
</evidence>
<dbReference type="Proteomes" id="UP000326881">
    <property type="component" value="Plasmid unnamed"/>
</dbReference>
<sequence length="486" mass="52554">MPTSVLISGAGPVGLTLALELIRFGVPCRIIDKSPSRTDKSKALAVWSRTLELLDRSGAAPALIETGRKMHVVKIMSGKKTIARVNFDGLASPFPFVLMIPQSETERVLEEKLEALGGKVERNVEFVDFVDDGKTVTSTVVHPDGRKELIVTDWLAGCDGAHSPIRHQLGMPFEGDTVPGTFLLADVHVSGLDMAEDEFPIFWHRSGIVAFFPIATGRYRVIADMGAEPQRDLTLDDVQTIVDQRGPGGLVVSDCVWLAPFTINERKVKDFRAGRVFLAGDAAHIHSPAGGQGMNTGIQDAINLAWKLALVIEDRGDPELLLNSYSIERSANATQVLKDSGRMLRVGMMQNVAGQAVRDFLIGKLFGLSFVNHIAADRLSELAVAYDESPLNGPEMKGLGFPRPGHRMAGFGTFGSKGAHFSLVAADPAEAAVRLKDYMNLIDGDIRSPSDVDGMCLVRPDGYVAVTTHRDGWEDLTAFLGRVSGA</sequence>
<dbReference type="PRINTS" id="PR00420">
    <property type="entry name" value="RNGMNOXGNASE"/>
</dbReference>
<comment type="cofactor">
    <cofactor evidence="1">
        <name>FAD</name>
        <dbReference type="ChEBI" id="CHEBI:57692"/>
    </cofactor>
</comment>
<evidence type="ECO:0000259" key="4">
    <source>
        <dbReference type="Pfam" id="PF01494"/>
    </source>
</evidence>
<dbReference type="SUPFAM" id="SSF51905">
    <property type="entry name" value="FAD/NAD(P)-binding domain"/>
    <property type="match status" value="1"/>
</dbReference>
<evidence type="ECO:0000256" key="3">
    <source>
        <dbReference type="ARBA" id="ARBA00022827"/>
    </source>
</evidence>
<dbReference type="EMBL" id="CP043499">
    <property type="protein sequence ID" value="QFY63815.1"/>
    <property type="molecule type" value="Genomic_DNA"/>
</dbReference>
<dbReference type="InterPro" id="IPR050641">
    <property type="entry name" value="RIFMO-like"/>
</dbReference>
<protein>
    <submittedName>
        <fullName evidence="5">Monooxygenase</fullName>
    </submittedName>
</protein>
<keyword evidence="5" id="KW-0560">Oxidoreductase</keyword>
<dbReference type="PANTHER" id="PTHR43004:SF19">
    <property type="entry name" value="BINDING MONOOXYGENASE, PUTATIVE (JCVI)-RELATED"/>
    <property type="match status" value="1"/>
</dbReference>
<dbReference type="KEGG" id="rgr:FZ934_26740"/>
<dbReference type="InterPro" id="IPR002938">
    <property type="entry name" value="FAD-bd"/>
</dbReference>
<evidence type="ECO:0000256" key="2">
    <source>
        <dbReference type="ARBA" id="ARBA00022630"/>
    </source>
</evidence>